<evidence type="ECO:0000256" key="1">
    <source>
        <dbReference type="ARBA" id="ARBA00022679"/>
    </source>
</evidence>
<dbReference type="EMBL" id="JAXIVS010000015">
    <property type="protein sequence ID" value="MDY7231599.1"/>
    <property type="molecule type" value="Genomic_DNA"/>
</dbReference>
<dbReference type="CDD" id="cd14014">
    <property type="entry name" value="STKc_PknB_like"/>
    <property type="match status" value="1"/>
</dbReference>
<dbReference type="InterPro" id="IPR011009">
    <property type="entry name" value="Kinase-like_dom_sf"/>
</dbReference>
<dbReference type="RefSeq" id="WP_321550309.1">
    <property type="nucleotide sequence ID" value="NZ_JAXIVS010000015.1"/>
</dbReference>
<proteinExistence type="predicted"/>
<keyword evidence="3 7" id="KW-0418">Kinase</keyword>
<comment type="caution">
    <text evidence="7">The sequence shown here is derived from an EMBL/GenBank/DDBJ whole genome shotgun (WGS) entry which is preliminary data.</text>
</comment>
<keyword evidence="2" id="KW-0547">Nucleotide-binding</keyword>
<gene>
    <name evidence="7" type="ORF">SYV04_34745</name>
</gene>
<evidence type="ECO:0000256" key="4">
    <source>
        <dbReference type="ARBA" id="ARBA00022840"/>
    </source>
</evidence>
<keyword evidence="8" id="KW-1185">Reference proteome</keyword>
<feature type="region of interest" description="Disordered" evidence="5">
    <location>
        <begin position="313"/>
        <end position="363"/>
    </location>
</feature>
<protein>
    <submittedName>
        <fullName evidence="7">Serine/threonine-protein kinase</fullName>
        <ecNumber evidence="7">2.7.11.1</ecNumber>
    </submittedName>
</protein>
<dbReference type="Gene3D" id="1.10.510.10">
    <property type="entry name" value="Transferase(Phosphotransferase) domain 1"/>
    <property type="match status" value="1"/>
</dbReference>
<dbReference type="GO" id="GO:0004674">
    <property type="term" value="F:protein serine/threonine kinase activity"/>
    <property type="evidence" value="ECO:0007669"/>
    <property type="project" value="UniProtKB-EC"/>
</dbReference>
<evidence type="ECO:0000259" key="6">
    <source>
        <dbReference type="PROSITE" id="PS50011"/>
    </source>
</evidence>
<dbReference type="Pfam" id="PF00069">
    <property type="entry name" value="Pkinase"/>
    <property type="match status" value="1"/>
</dbReference>
<evidence type="ECO:0000313" key="7">
    <source>
        <dbReference type="EMBL" id="MDY7231599.1"/>
    </source>
</evidence>
<evidence type="ECO:0000256" key="2">
    <source>
        <dbReference type="ARBA" id="ARBA00022741"/>
    </source>
</evidence>
<dbReference type="InterPro" id="IPR000719">
    <property type="entry name" value="Prot_kinase_dom"/>
</dbReference>
<sequence length="507" mass="55569">METTRPWLELNPASLPVETLVGPWRVKGWRGIGTYGAVYRVERVGGEAEGSFALKLALRSRDERFEREADLLARIQHPNVPRFQERGLWQHAAGAFPYLVMDWVEGVPLYTWAEEHNLTSRQTLRLLAQVARALEATHAVGAVHRDVKGDNVLVRPEDAKAFLTDFGVGDYRGAATITQTPLPPGTPVYRSPEAWAYEQLFARHPDAHYEAYTCDDLFALGITAYRLVTGRYPPPTDPSLPGSMVWKPRGPGPRSPRAINDRVIPALEAIIQRLVAVSPVERFKGSAQKAAEALEQAAESAGPEADVLLFNPEGDRSMSTTEKEEGVWVEPPRHHPQWQEPPAVRSAHGQEAPAQGAVLSRSPSVPASSWGVWHTLTALGLALILVSVRWQEHPPQNSAPPAVVDAEPVEESRDGGVTSLGDTALTAHVPPSGAPAPSRNLALEMPKEPFAGQRRPPCPKGMAAIRGGCWVELAARGKGCEEYAYEWQGSCYMPFFPPPREPTSDPR</sequence>
<evidence type="ECO:0000256" key="5">
    <source>
        <dbReference type="SAM" id="MobiDB-lite"/>
    </source>
</evidence>
<dbReference type="SUPFAM" id="SSF56112">
    <property type="entry name" value="Protein kinase-like (PK-like)"/>
    <property type="match status" value="1"/>
</dbReference>
<dbReference type="Proteomes" id="UP001291309">
    <property type="component" value="Unassembled WGS sequence"/>
</dbReference>
<dbReference type="EC" id="2.7.11.1" evidence="7"/>
<dbReference type="Gene3D" id="3.30.200.20">
    <property type="entry name" value="Phosphorylase Kinase, domain 1"/>
    <property type="match status" value="1"/>
</dbReference>
<dbReference type="SMART" id="SM00220">
    <property type="entry name" value="S_TKc"/>
    <property type="match status" value="1"/>
</dbReference>
<dbReference type="PANTHER" id="PTHR43289:SF6">
    <property type="entry name" value="SERINE_THREONINE-PROTEIN KINASE NEKL-3"/>
    <property type="match status" value="1"/>
</dbReference>
<keyword evidence="1 7" id="KW-0808">Transferase</keyword>
<accession>A0ABU5HFF5</accession>
<evidence type="ECO:0000256" key="3">
    <source>
        <dbReference type="ARBA" id="ARBA00022777"/>
    </source>
</evidence>
<organism evidence="7 8">
    <name type="scientific">Hyalangium rubrum</name>
    <dbReference type="NCBI Taxonomy" id="3103134"/>
    <lineage>
        <taxon>Bacteria</taxon>
        <taxon>Pseudomonadati</taxon>
        <taxon>Myxococcota</taxon>
        <taxon>Myxococcia</taxon>
        <taxon>Myxococcales</taxon>
        <taxon>Cystobacterineae</taxon>
        <taxon>Archangiaceae</taxon>
        <taxon>Hyalangium</taxon>
    </lineage>
</organism>
<evidence type="ECO:0000313" key="8">
    <source>
        <dbReference type="Proteomes" id="UP001291309"/>
    </source>
</evidence>
<reference evidence="7 8" key="1">
    <citation type="submission" date="2023-12" db="EMBL/GenBank/DDBJ databases">
        <title>the genome sequence of Hyalangium sp. s54d21.</title>
        <authorList>
            <person name="Zhang X."/>
        </authorList>
    </citation>
    <scope>NUCLEOTIDE SEQUENCE [LARGE SCALE GENOMIC DNA]</scope>
    <source>
        <strain evidence="8">s54d21</strain>
    </source>
</reference>
<dbReference type="PROSITE" id="PS50011">
    <property type="entry name" value="PROTEIN_KINASE_DOM"/>
    <property type="match status" value="1"/>
</dbReference>
<keyword evidence="4" id="KW-0067">ATP-binding</keyword>
<name>A0ABU5HFF5_9BACT</name>
<dbReference type="PANTHER" id="PTHR43289">
    <property type="entry name" value="MITOGEN-ACTIVATED PROTEIN KINASE KINASE KINASE 20-RELATED"/>
    <property type="match status" value="1"/>
</dbReference>
<feature type="domain" description="Protein kinase" evidence="6">
    <location>
        <begin position="24"/>
        <end position="294"/>
    </location>
</feature>
<feature type="compositionally biased region" description="Basic and acidic residues" evidence="5">
    <location>
        <begin position="313"/>
        <end position="326"/>
    </location>
</feature>